<comment type="subcellular location">
    <subcellularLocation>
        <location evidence="2">Cytoplasm</location>
    </subcellularLocation>
    <subcellularLocation>
        <location evidence="1">Nucleus</location>
    </subcellularLocation>
</comment>
<dbReference type="InterPro" id="IPR022784">
    <property type="entry name" value="Ribosome_bgen_Alb1"/>
</dbReference>
<sequence length="171" mass="18887">MAKARPKSIHSRAARRAASPSLDVDKSLTSLPRAENTVIQRDSVLNERTNAGVSKKSKAKAKTRAQRLRQQKGIERAEIVYAQLEKKVAKSVSRAKNVKSRRSDWEALNRNVSGSMFEALQERDDDTNLDDAMVDVSGAPETKKRTSKPAKVTQNPVAGHHADIDVDDDIT</sequence>
<dbReference type="RefSeq" id="XP_026618244.1">
    <property type="nucleotide sequence ID" value="XM_026754743.1"/>
</dbReference>
<evidence type="ECO:0000256" key="2">
    <source>
        <dbReference type="ARBA" id="ARBA00004496"/>
    </source>
</evidence>
<keyword evidence="6" id="KW-0539">Nucleus</keyword>
<dbReference type="GO" id="GO:0005737">
    <property type="term" value="C:cytoplasm"/>
    <property type="evidence" value="ECO:0007669"/>
    <property type="project" value="UniProtKB-SubCell"/>
</dbReference>
<evidence type="ECO:0000256" key="1">
    <source>
        <dbReference type="ARBA" id="ARBA00004123"/>
    </source>
</evidence>
<feature type="compositionally biased region" description="Basic residues" evidence="8">
    <location>
        <begin position="1"/>
        <end position="15"/>
    </location>
</feature>
<keyword evidence="10" id="KW-1185">Reference proteome</keyword>
<evidence type="ECO:0000256" key="5">
    <source>
        <dbReference type="ARBA" id="ARBA00022517"/>
    </source>
</evidence>
<protein>
    <recommendedName>
        <fullName evidence="11">Alb1-domain-containing protein</fullName>
    </recommendedName>
</protein>
<dbReference type="GO" id="GO:0005730">
    <property type="term" value="C:nucleolus"/>
    <property type="evidence" value="ECO:0007669"/>
    <property type="project" value="TreeGrafter"/>
</dbReference>
<dbReference type="Proteomes" id="UP000215305">
    <property type="component" value="Unassembled WGS sequence"/>
</dbReference>
<keyword evidence="4" id="KW-0963">Cytoplasm</keyword>
<dbReference type="OrthoDB" id="5304887at2759"/>
<keyword evidence="5" id="KW-0690">Ribosome biogenesis</keyword>
<dbReference type="GeneID" id="38123098"/>
<feature type="region of interest" description="Disordered" evidence="8">
    <location>
        <begin position="48"/>
        <end position="70"/>
    </location>
</feature>
<reference evidence="9" key="1">
    <citation type="submission" date="2018-08" db="EMBL/GenBank/DDBJ databases">
        <title>Draft genome sequence of azole-resistant Aspergillus thermomutatus (Neosartorya pseudofischeri) strain HMR AF 39, isolated from a human nasal aspirate.</title>
        <authorList>
            <person name="Parent-Michaud M."/>
            <person name="Dufresne P.J."/>
            <person name="Fournier E."/>
            <person name="Martineau C."/>
            <person name="Moreira S."/>
            <person name="Perkins V."/>
            <person name="De Repentigny L."/>
            <person name="Dufresne S.F."/>
        </authorList>
    </citation>
    <scope>NUCLEOTIDE SEQUENCE [LARGE SCALE GENOMIC DNA]</scope>
    <source>
        <strain evidence="9">HMR AF 39</strain>
    </source>
</reference>
<dbReference type="InterPro" id="IPR053278">
    <property type="entry name" value="Pre-60S_factor_ECM1"/>
</dbReference>
<evidence type="ECO:0008006" key="11">
    <source>
        <dbReference type="Google" id="ProtNLM"/>
    </source>
</evidence>
<evidence type="ECO:0000256" key="3">
    <source>
        <dbReference type="ARBA" id="ARBA00022448"/>
    </source>
</evidence>
<dbReference type="GO" id="GO:0030687">
    <property type="term" value="C:preribosome, large subunit precursor"/>
    <property type="evidence" value="ECO:0007669"/>
    <property type="project" value="TreeGrafter"/>
</dbReference>
<dbReference type="EMBL" id="NKHU02000011">
    <property type="protein sequence ID" value="RHZ66466.1"/>
    <property type="molecule type" value="Genomic_DNA"/>
</dbReference>
<dbReference type="AlphaFoldDB" id="A0A397HY43"/>
<evidence type="ECO:0000256" key="4">
    <source>
        <dbReference type="ARBA" id="ARBA00022490"/>
    </source>
</evidence>
<organism evidence="9 10">
    <name type="scientific">Aspergillus thermomutatus</name>
    <name type="common">Neosartorya pseudofischeri</name>
    <dbReference type="NCBI Taxonomy" id="41047"/>
    <lineage>
        <taxon>Eukaryota</taxon>
        <taxon>Fungi</taxon>
        <taxon>Dikarya</taxon>
        <taxon>Ascomycota</taxon>
        <taxon>Pezizomycotina</taxon>
        <taxon>Eurotiomycetes</taxon>
        <taxon>Eurotiomycetidae</taxon>
        <taxon>Eurotiales</taxon>
        <taxon>Aspergillaceae</taxon>
        <taxon>Aspergillus</taxon>
        <taxon>Aspergillus subgen. Fumigati</taxon>
    </lineage>
</organism>
<dbReference type="VEuPathDB" id="FungiDB:CDV56_101124"/>
<dbReference type="PANTHER" id="PTHR28280">
    <property type="entry name" value="SHUTTLING PRE-60S FACTOR ECM1"/>
    <property type="match status" value="1"/>
</dbReference>
<evidence type="ECO:0000313" key="10">
    <source>
        <dbReference type="Proteomes" id="UP000215305"/>
    </source>
</evidence>
<comment type="caution">
    <text evidence="9">The sequence shown here is derived from an EMBL/GenBank/DDBJ whole genome shotgun (WGS) entry which is preliminary data.</text>
</comment>
<gene>
    <name evidence="9" type="ORF">CDV56_101124</name>
</gene>
<keyword evidence="3" id="KW-0813">Transport</keyword>
<feature type="coiled-coil region" evidence="7">
    <location>
        <begin position="74"/>
        <end position="101"/>
    </location>
</feature>
<dbReference type="Pfam" id="PF09135">
    <property type="entry name" value="Alb1"/>
    <property type="match status" value="1"/>
</dbReference>
<feature type="compositionally biased region" description="Acidic residues" evidence="8">
    <location>
        <begin position="123"/>
        <end position="133"/>
    </location>
</feature>
<name>A0A397HY43_ASPTH</name>
<evidence type="ECO:0000256" key="7">
    <source>
        <dbReference type="SAM" id="Coils"/>
    </source>
</evidence>
<dbReference type="PANTHER" id="PTHR28280:SF1">
    <property type="entry name" value="SHUTTLING PRE-60S FACTOR ECM1"/>
    <property type="match status" value="1"/>
</dbReference>
<proteinExistence type="predicted"/>
<feature type="region of interest" description="Disordered" evidence="8">
    <location>
        <begin position="121"/>
        <end position="171"/>
    </location>
</feature>
<evidence type="ECO:0000313" key="9">
    <source>
        <dbReference type="EMBL" id="RHZ66466.1"/>
    </source>
</evidence>
<feature type="compositionally biased region" description="Basic residues" evidence="8">
    <location>
        <begin position="55"/>
        <end position="70"/>
    </location>
</feature>
<feature type="region of interest" description="Disordered" evidence="8">
    <location>
        <begin position="1"/>
        <end position="29"/>
    </location>
</feature>
<keyword evidence="7" id="KW-0175">Coiled coil</keyword>
<dbReference type="GO" id="GO:0000055">
    <property type="term" value="P:ribosomal large subunit export from nucleus"/>
    <property type="evidence" value="ECO:0007669"/>
    <property type="project" value="TreeGrafter"/>
</dbReference>
<evidence type="ECO:0000256" key="8">
    <source>
        <dbReference type="SAM" id="MobiDB-lite"/>
    </source>
</evidence>
<accession>A0A397HY43</accession>
<evidence type="ECO:0000256" key="6">
    <source>
        <dbReference type="ARBA" id="ARBA00023242"/>
    </source>
</evidence>